<sequence length="35" mass="4149">MEVVVEENTEGEEETLREHLQPIITAERCRLFAEF</sequence>
<proteinExistence type="predicted"/>
<organism evidence="1 2">
    <name type="scientific">Linum tenue</name>
    <dbReference type="NCBI Taxonomy" id="586396"/>
    <lineage>
        <taxon>Eukaryota</taxon>
        <taxon>Viridiplantae</taxon>
        <taxon>Streptophyta</taxon>
        <taxon>Embryophyta</taxon>
        <taxon>Tracheophyta</taxon>
        <taxon>Spermatophyta</taxon>
        <taxon>Magnoliopsida</taxon>
        <taxon>eudicotyledons</taxon>
        <taxon>Gunneridae</taxon>
        <taxon>Pentapetalae</taxon>
        <taxon>rosids</taxon>
        <taxon>fabids</taxon>
        <taxon>Malpighiales</taxon>
        <taxon>Linaceae</taxon>
        <taxon>Linum</taxon>
    </lineage>
</organism>
<gene>
    <name evidence="1" type="ORF">LITE_LOCUS19291</name>
</gene>
<dbReference type="Proteomes" id="UP001154282">
    <property type="component" value="Unassembled WGS sequence"/>
</dbReference>
<accession>A0AAV0KK92</accession>
<dbReference type="AlphaFoldDB" id="A0AAV0KK92"/>
<reference evidence="1" key="1">
    <citation type="submission" date="2022-08" db="EMBL/GenBank/DDBJ databases">
        <authorList>
            <person name="Gutierrez-Valencia J."/>
        </authorList>
    </citation>
    <scope>NUCLEOTIDE SEQUENCE</scope>
</reference>
<dbReference type="EMBL" id="CAMGYJ010000005">
    <property type="protein sequence ID" value="CAI0422844.1"/>
    <property type="molecule type" value="Genomic_DNA"/>
</dbReference>
<comment type="caution">
    <text evidence="1">The sequence shown here is derived from an EMBL/GenBank/DDBJ whole genome shotgun (WGS) entry which is preliminary data.</text>
</comment>
<keyword evidence="2" id="KW-1185">Reference proteome</keyword>
<evidence type="ECO:0000313" key="1">
    <source>
        <dbReference type="EMBL" id="CAI0422844.1"/>
    </source>
</evidence>
<name>A0AAV0KK92_9ROSI</name>
<evidence type="ECO:0000313" key="2">
    <source>
        <dbReference type="Proteomes" id="UP001154282"/>
    </source>
</evidence>
<protein>
    <submittedName>
        <fullName evidence="1">Uncharacterized protein</fullName>
    </submittedName>
</protein>